<organism evidence="12">
    <name type="scientific">Diabrotica virgifera virgifera</name>
    <name type="common">western corn rootworm</name>
    <dbReference type="NCBI Taxonomy" id="50390"/>
    <lineage>
        <taxon>Eukaryota</taxon>
        <taxon>Metazoa</taxon>
        <taxon>Ecdysozoa</taxon>
        <taxon>Arthropoda</taxon>
        <taxon>Hexapoda</taxon>
        <taxon>Insecta</taxon>
        <taxon>Pterygota</taxon>
        <taxon>Neoptera</taxon>
        <taxon>Endopterygota</taxon>
        <taxon>Coleoptera</taxon>
        <taxon>Polyphaga</taxon>
        <taxon>Cucujiformia</taxon>
        <taxon>Chrysomeloidea</taxon>
        <taxon>Chrysomelidae</taxon>
        <taxon>Galerucinae</taxon>
        <taxon>Diabroticina</taxon>
        <taxon>Diabroticites</taxon>
        <taxon>Diabrotica</taxon>
    </lineage>
</organism>
<dbReference type="GO" id="GO:0003824">
    <property type="term" value="F:catalytic activity"/>
    <property type="evidence" value="ECO:0007669"/>
    <property type="project" value="InterPro"/>
</dbReference>
<sequence length="332" mass="39510">MEVKQEISEEKCKTEIEYNNLDDALLGGFQYEIKEESNRQSSHDTHDYLDLKECLIKTEVEQYEERQKTEEGYPQDEDKTEIMERLIEDSSHKGNDTSRHDEGKPLDQTMELATGQRRFKCNVCFKQFRQANNLKKHSRIHTGEKPYKCEICFKQFNVAGNLKTHLIVHTGEKPHKCEICFKQFSRAIALKQHMRLHTGEKHHLKEHLRVHTREEPHKCEICFKRFRQAGQLKRHLRGLFAPFEISNIRETTLGANQWLSENHRLNFDSGLPIEDLWLAHKVSDYQNWAQYKWREHIKKRVVDETDEKDNVEDLQILLKPMQIRTFVINISK</sequence>
<dbReference type="InterPro" id="IPR013087">
    <property type="entry name" value="Znf_C2H2_type"/>
</dbReference>
<keyword evidence="7" id="KW-0238">DNA-binding</keyword>
<dbReference type="InterPro" id="IPR036236">
    <property type="entry name" value="Znf_C2H2_sf"/>
</dbReference>
<evidence type="ECO:0000256" key="7">
    <source>
        <dbReference type="ARBA" id="ARBA00023125"/>
    </source>
</evidence>
<proteinExistence type="predicted"/>
<comment type="subcellular location">
    <subcellularLocation>
        <location evidence="1">Nucleus</location>
    </subcellularLocation>
</comment>
<dbReference type="FunFam" id="3.30.160.60:FF:000912">
    <property type="entry name" value="Zinc finger protein 660"/>
    <property type="match status" value="1"/>
</dbReference>
<accession>A0A6P7GTD3</accession>
<dbReference type="GO" id="GO:0005975">
    <property type="term" value="P:carbohydrate metabolic process"/>
    <property type="evidence" value="ECO:0007669"/>
    <property type="project" value="InterPro"/>
</dbReference>
<evidence type="ECO:0000256" key="9">
    <source>
        <dbReference type="ARBA" id="ARBA00023242"/>
    </source>
</evidence>
<reference evidence="12" key="1">
    <citation type="submission" date="2025-08" db="UniProtKB">
        <authorList>
            <consortium name="RefSeq"/>
        </authorList>
    </citation>
    <scope>IDENTIFICATION</scope>
    <source>
        <tissue evidence="12">Whole insect</tissue>
    </source>
</reference>
<dbReference type="SUPFAM" id="SSF74650">
    <property type="entry name" value="Galactose mutarotase-like"/>
    <property type="match status" value="1"/>
</dbReference>
<dbReference type="Gene3D" id="3.30.160.60">
    <property type="entry name" value="Classic Zinc Finger"/>
    <property type="match status" value="3"/>
</dbReference>
<dbReference type="SUPFAM" id="SSF57667">
    <property type="entry name" value="beta-beta-alpha zinc fingers"/>
    <property type="match status" value="3"/>
</dbReference>
<name>A0A6P7GTD3_DIAVI</name>
<keyword evidence="8" id="KW-0804">Transcription</keyword>
<gene>
    <name evidence="12" type="primary">LOC114342018</name>
</gene>
<evidence type="ECO:0000256" key="6">
    <source>
        <dbReference type="ARBA" id="ARBA00023015"/>
    </source>
</evidence>
<protein>
    <submittedName>
        <fullName evidence="12">Zinc finger protein 98-like</fullName>
    </submittedName>
</protein>
<dbReference type="GO" id="GO:0045596">
    <property type="term" value="P:negative regulation of cell differentiation"/>
    <property type="evidence" value="ECO:0007669"/>
    <property type="project" value="UniProtKB-ARBA"/>
</dbReference>
<keyword evidence="5" id="KW-0862">Zinc</keyword>
<keyword evidence="3" id="KW-0677">Repeat</keyword>
<dbReference type="GO" id="GO:0000981">
    <property type="term" value="F:DNA-binding transcription factor activity, RNA polymerase II-specific"/>
    <property type="evidence" value="ECO:0007669"/>
    <property type="project" value="TreeGrafter"/>
</dbReference>
<dbReference type="InterPro" id="IPR050457">
    <property type="entry name" value="ZnFinger_BTB_dom_contain"/>
</dbReference>
<dbReference type="GO" id="GO:0003682">
    <property type="term" value="F:chromatin binding"/>
    <property type="evidence" value="ECO:0007669"/>
    <property type="project" value="UniProtKB-ARBA"/>
</dbReference>
<dbReference type="GO" id="GO:0000785">
    <property type="term" value="C:chromatin"/>
    <property type="evidence" value="ECO:0007669"/>
    <property type="project" value="UniProtKB-ARBA"/>
</dbReference>
<keyword evidence="4 10" id="KW-0863">Zinc-finger</keyword>
<dbReference type="FunFam" id="3.30.160.60:FF:001498">
    <property type="entry name" value="Zinc finger protein 404"/>
    <property type="match status" value="1"/>
</dbReference>
<dbReference type="RefSeq" id="XP_028148618.1">
    <property type="nucleotide sequence ID" value="XM_028292817.1"/>
</dbReference>
<dbReference type="PANTHER" id="PTHR46105">
    <property type="entry name" value="AGAP004733-PA"/>
    <property type="match status" value="1"/>
</dbReference>
<dbReference type="FunFam" id="3.30.160.60:FF:000086">
    <property type="entry name" value="transcription factor E4F1 isoform X1"/>
    <property type="match status" value="1"/>
</dbReference>
<evidence type="ECO:0000313" key="12">
    <source>
        <dbReference type="RefSeq" id="XP_028148618.1"/>
    </source>
</evidence>
<evidence type="ECO:0000256" key="8">
    <source>
        <dbReference type="ARBA" id="ARBA00023163"/>
    </source>
</evidence>
<dbReference type="SMART" id="SM00355">
    <property type="entry name" value="ZnF_C2H2"/>
    <property type="match status" value="4"/>
</dbReference>
<feature type="domain" description="C2H2-type" evidence="11">
    <location>
        <begin position="217"/>
        <end position="237"/>
    </location>
</feature>
<evidence type="ECO:0000256" key="3">
    <source>
        <dbReference type="ARBA" id="ARBA00022737"/>
    </source>
</evidence>
<dbReference type="Pfam" id="PF00096">
    <property type="entry name" value="zf-C2H2"/>
    <property type="match status" value="4"/>
</dbReference>
<dbReference type="InterPro" id="IPR011013">
    <property type="entry name" value="Gal_mutarotase_sf_dom"/>
</dbReference>
<dbReference type="GO" id="GO:0040029">
    <property type="term" value="P:epigenetic regulation of gene expression"/>
    <property type="evidence" value="ECO:0007669"/>
    <property type="project" value="UniProtKB-ARBA"/>
</dbReference>
<dbReference type="PANTHER" id="PTHR46105:SF5">
    <property type="entry name" value="ZINC FINGER AND BTB DOMAIN-CONTAINING PROTEIN 44 ISOFORM X1"/>
    <property type="match status" value="1"/>
</dbReference>
<keyword evidence="9" id="KW-0539">Nucleus</keyword>
<dbReference type="PROSITE" id="PS50157">
    <property type="entry name" value="ZINC_FINGER_C2H2_2"/>
    <property type="match status" value="4"/>
</dbReference>
<evidence type="ECO:0000256" key="10">
    <source>
        <dbReference type="PROSITE-ProRule" id="PRU00042"/>
    </source>
</evidence>
<evidence type="ECO:0000256" key="1">
    <source>
        <dbReference type="ARBA" id="ARBA00004123"/>
    </source>
</evidence>
<evidence type="ECO:0000256" key="5">
    <source>
        <dbReference type="ARBA" id="ARBA00022833"/>
    </source>
</evidence>
<keyword evidence="2" id="KW-0479">Metal-binding</keyword>
<keyword evidence="6" id="KW-0805">Transcription regulation</keyword>
<dbReference type="GO" id="GO:0000978">
    <property type="term" value="F:RNA polymerase II cis-regulatory region sequence-specific DNA binding"/>
    <property type="evidence" value="ECO:0007669"/>
    <property type="project" value="TreeGrafter"/>
</dbReference>
<dbReference type="GO" id="GO:0005634">
    <property type="term" value="C:nucleus"/>
    <property type="evidence" value="ECO:0007669"/>
    <property type="project" value="UniProtKB-SubCell"/>
</dbReference>
<feature type="domain" description="C2H2-type" evidence="11">
    <location>
        <begin position="175"/>
        <end position="202"/>
    </location>
</feature>
<feature type="domain" description="C2H2-type" evidence="11">
    <location>
        <begin position="119"/>
        <end position="146"/>
    </location>
</feature>
<dbReference type="GO" id="GO:0030246">
    <property type="term" value="F:carbohydrate binding"/>
    <property type="evidence" value="ECO:0007669"/>
    <property type="project" value="InterPro"/>
</dbReference>
<evidence type="ECO:0000256" key="2">
    <source>
        <dbReference type="ARBA" id="ARBA00022723"/>
    </source>
</evidence>
<dbReference type="FunFam" id="3.30.160.60:FF:000690">
    <property type="entry name" value="Zinc finger protein 354C"/>
    <property type="match status" value="1"/>
</dbReference>
<feature type="domain" description="C2H2-type" evidence="11">
    <location>
        <begin position="147"/>
        <end position="174"/>
    </location>
</feature>
<dbReference type="InParanoid" id="A0A6P7GTD3"/>
<dbReference type="Gene3D" id="2.60.40.1360">
    <property type="match status" value="1"/>
</dbReference>
<dbReference type="GO" id="GO:0008270">
    <property type="term" value="F:zinc ion binding"/>
    <property type="evidence" value="ECO:0007669"/>
    <property type="project" value="UniProtKB-KW"/>
</dbReference>
<evidence type="ECO:0000259" key="11">
    <source>
        <dbReference type="PROSITE" id="PS50157"/>
    </source>
</evidence>
<dbReference type="PROSITE" id="PS00028">
    <property type="entry name" value="ZINC_FINGER_C2H2_1"/>
    <property type="match status" value="3"/>
</dbReference>
<evidence type="ECO:0000256" key="4">
    <source>
        <dbReference type="ARBA" id="ARBA00022771"/>
    </source>
</evidence>
<dbReference type="AlphaFoldDB" id="A0A6P7GTD3"/>